<name>A0A6C0D169_9ZZZZ</name>
<organism evidence="1">
    <name type="scientific">viral metagenome</name>
    <dbReference type="NCBI Taxonomy" id="1070528"/>
    <lineage>
        <taxon>unclassified sequences</taxon>
        <taxon>metagenomes</taxon>
        <taxon>organismal metagenomes</taxon>
    </lineage>
</organism>
<accession>A0A6C0D169</accession>
<reference evidence="1" key="1">
    <citation type="journal article" date="2020" name="Nature">
        <title>Giant virus diversity and host interactions through global metagenomics.</title>
        <authorList>
            <person name="Schulz F."/>
            <person name="Roux S."/>
            <person name="Paez-Espino D."/>
            <person name="Jungbluth S."/>
            <person name="Walsh D.A."/>
            <person name="Denef V.J."/>
            <person name="McMahon K.D."/>
            <person name="Konstantinidis K.T."/>
            <person name="Eloe-Fadrosh E.A."/>
            <person name="Kyrpides N.C."/>
            <person name="Woyke T."/>
        </authorList>
    </citation>
    <scope>NUCLEOTIDE SEQUENCE</scope>
    <source>
        <strain evidence="1">GVMAG-M-3300023174-102</strain>
    </source>
</reference>
<evidence type="ECO:0000313" key="1">
    <source>
        <dbReference type="EMBL" id="QHT09844.1"/>
    </source>
</evidence>
<protein>
    <submittedName>
        <fullName evidence="1">Uncharacterized protein</fullName>
    </submittedName>
</protein>
<proteinExistence type="predicted"/>
<dbReference type="AlphaFoldDB" id="A0A6C0D169"/>
<dbReference type="EMBL" id="MN739517">
    <property type="protein sequence ID" value="QHT09844.1"/>
    <property type="molecule type" value="Genomic_DNA"/>
</dbReference>
<sequence length="241" mass="27642">MSINYIQQYKQSSCNCCDNIKPVNQNIGVPSNMSVVNCKFSPDSDCYNNQVFRKDLEPANKQGYVNLNPRVMSDVYASDFAPVNKAKTLYGSTDPRLISAFHSGQRLLLDRPPCDDSVKLADIYTDPQLKNYGKNYNTYTDIKAGQIMYYIDKSIEDPFFTPNFATTAQAVGSIYKDPMSAIKPNYDRIPIKCRNPVITKGANYTSGLSFMEDTDFQREDILALQMRRMNRERWEPRWPQK</sequence>